<keyword evidence="2" id="KW-1185">Reference proteome</keyword>
<protein>
    <submittedName>
        <fullName evidence="1">Uncharacterized protein</fullName>
    </submittedName>
</protein>
<sequence length="272" mass="32353">MNLQTLLEITDEIKQDCFDLKESWHEDDVRHSFFGLFYTTIYDFYIGKVAYRMSEYIGSGDIKFTREVINFKSHAKRLFEIQDNNMLSIGYNNKLNRDVYIGTWTSFETSIAILFENLSTDTDKLNIISDLNYKILKVISKLEDPEKSALKEITLKSQFIPIGRKFKFLRYLEPDNYIISEYKKDVKFIEFCSKLRNCLIHTNGIYYGKDSEFDFMGCKFNFINGQVFEQENSNEYTMFHIAFELRNIFFRLTKSLQKFEYIEYPNDGQNIA</sequence>
<dbReference type="Proteomes" id="UP001597476">
    <property type="component" value="Unassembled WGS sequence"/>
</dbReference>
<proteinExistence type="predicted"/>
<accession>A0ABW5TDU4</accession>
<gene>
    <name evidence="1" type="ORF">ACFSR8_14680</name>
</gene>
<name>A0ABW5TDU4_9FLAO</name>
<reference evidence="2" key="1">
    <citation type="journal article" date="2019" name="Int. J. Syst. Evol. Microbiol.">
        <title>The Global Catalogue of Microorganisms (GCM) 10K type strain sequencing project: providing services to taxonomists for standard genome sequencing and annotation.</title>
        <authorList>
            <consortium name="The Broad Institute Genomics Platform"/>
            <consortium name="The Broad Institute Genome Sequencing Center for Infectious Disease"/>
            <person name="Wu L."/>
            <person name="Ma J."/>
        </authorList>
    </citation>
    <scope>NUCLEOTIDE SEQUENCE [LARGE SCALE GENOMIC DNA]</scope>
    <source>
        <strain evidence="2">KCTC 42398</strain>
    </source>
</reference>
<dbReference type="EMBL" id="JBHULY010000038">
    <property type="protein sequence ID" value="MFD2727467.1"/>
    <property type="molecule type" value="Genomic_DNA"/>
</dbReference>
<dbReference type="RefSeq" id="WP_380293363.1">
    <property type="nucleotide sequence ID" value="NZ_JBHULY010000038.1"/>
</dbReference>
<evidence type="ECO:0000313" key="2">
    <source>
        <dbReference type="Proteomes" id="UP001597476"/>
    </source>
</evidence>
<organism evidence="1 2">
    <name type="scientific">Hyunsoonleella rubra</name>
    <dbReference type="NCBI Taxonomy" id="1737062"/>
    <lineage>
        <taxon>Bacteria</taxon>
        <taxon>Pseudomonadati</taxon>
        <taxon>Bacteroidota</taxon>
        <taxon>Flavobacteriia</taxon>
        <taxon>Flavobacteriales</taxon>
        <taxon>Flavobacteriaceae</taxon>
    </lineage>
</organism>
<evidence type="ECO:0000313" key="1">
    <source>
        <dbReference type="EMBL" id="MFD2727467.1"/>
    </source>
</evidence>
<comment type="caution">
    <text evidence="1">The sequence shown here is derived from an EMBL/GenBank/DDBJ whole genome shotgun (WGS) entry which is preliminary data.</text>
</comment>